<reference evidence="1 2" key="1">
    <citation type="submission" date="2016-10" db="EMBL/GenBank/DDBJ databases">
        <title>The genome sequence of Colletotrichum fioriniae PJ7.</title>
        <authorList>
            <person name="Baroncelli R."/>
        </authorList>
    </citation>
    <scope>NUCLEOTIDE SEQUENCE [LARGE SCALE GENOMIC DNA]</scope>
    <source>
        <strain evidence="1 2">IMI 384185</strain>
    </source>
</reference>
<name>A0ABQ9SH83_9PEZI</name>
<dbReference type="Proteomes" id="UP001241169">
    <property type="component" value="Unassembled WGS sequence"/>
</dbReference>
<accession>A0ABQ9SH83</accession>
<dbReference type="RefSeq" id="XP_060348018.1">
    <property type="nucleotide sequence ID" value="XM_060493888.1"/>
</dbReference>
<proteinExistence type="predicted"/>
<organism evidence="1 2">
    <name type="scientific">Colletotrichum paranaense</name>
    <dbReference type="NCBI Taxonomy" id="1914294"/>
    <lineage>
        <taxon>Eukaryota</taxon>
        <taxon>Fungi</taxon>
        <taxon>Dikarya</taxon>
        <taxon>Ascomycota</taxon>
        <taxon>Pezizomycotina</taxon>
        <taxon>Sordariomycetes</taxon>
        <taxon>Hypocreomycetidae</taxon>
        <taxon>Glomerellales</taxon>
        <taxon>Glomerellaceae</taxon>
        <taxon>Colletotrichum</taxon>
        <taxon>Colletotrichum acutatum species complex</taxon>
    </lineage>
</organism>
<evidence type="ECO:0000313" key="1">
    <source>
        <dbReference type="EMBL" id="KAK1536081.1"/>
    </source>
</evidence>
<evidence type="ECO:0000313" key="2">
    <source>
        <dbReference type="Proteomes" id="UP001241169"/>
    </source>
</evidence>
<dbReference type="GeneID" id="85377787"/>
<gene>
    <name evidence="1" type="ORF">CPAR01_09623</name>
</gene>
<sequence length="188" mass="21665">MHFRRHAGSQRREIGEAAWSLSRWRQGRGQWGLVGWRTVSNSVPYGYNVFFNSLMHHTRLLESIKWPKQRSNEGNMFLSTQLHDSLHPLSMHACIPRRNSKKNSSTAPGTSWHTYWNVYLLFLLLMLYLDPTPPEPVIPPQANQNTADLPEPWFDQPLCSTLPQTIHIRSSLPDSLLGFPSVFVFNNA</sequence>
<protein>
    <submittedName>
        <fullName evidence="1">Uncharacterized protein</fullName>
    </submittedName>
</protein>
<keyword evidence="2" id="KW-1185">Reference proteome</keyword>
<comment type="caution">
    <text evidence="1">The sequence shown here is derived from an EMBL/GenBank/DDBJ whole genome shotgun (WGS) entry which is preliminary data.</text>
</comment>
<dbReference type="EMBL" id="MOPA01000007">
    <property type="protein sequence ID" value="KAK1536081.1"/>
    <property type="molecule type" value="Genomic_DNA"/>
</dbReference>